<protein>
    <submittedName>
        <fullName evidence="2">Carbon-nitrogen hydrolase family protein</fullName>
    </submittedName>
</protein>
<dbReference type="PROSITE" id="PS50263">
    <property type="entry name" value="CN_HYDROLASE"/>
    <property type="match status" value="1"/>
</dbReference>
<dbReference type="Gene3D" id="3.60.110.10">
    <property type="entry name" value="Carbon-nitrogen hydrolase"/>
    <property type="match status" value="1"/>
</dbReference>
<name>A0ABY5YJZ4_9DEIO</name>
<dbReference type="Proteomes" id="UP001060261">
    <property type="component" value="Chromosome"/>
</dbReference>
<dbReference type="EMBL" id="CP104213">
    <property type="protein sequence ID" value="UWX64407.1"/>
    <property type="molecule type" value="Genomic_DNA"/>
</dbReference>
<dbReference type="Pfam" id="PF00795">
    <property type="entry name" value="CN_hydrolase"/>
    <property type="match status" value="1"/>
</dbReference>
<dbReference type="CDD" id="cd07574">
    <property type="entry name" value="nitrilase_Rim1_like"/>
    <property type="match status" value="1"/>
</dbReference>
<organism evidence="2 3">
    <name type="scientific">Deinococcus rubellus</name>
    <dbReference type="NCBI Taxonomy" id="1889240"/>
    <lineage>
        <taxon>Bacteria</taxon>
        <taxon>Thermotogati</taxon>
        <taxon>Deinococcota</taxon>
        <taxon>Deinococci</taxon>
        <taxon>Deinococcales</taxon>
        <taxon>Deinococcaceae</taxon>
        <taxon>Deinococcus</taxon>
    </lineage>
</organism>
<dbReference type="PANTHER" id="PTHR23088:SF50">
    <property type="entry name" value="HYDROLASE YHCX"/>
    <property type="match status" value="1"/>
</dbReference>
<evidence type="ECO:0000313" key="3">
    <source>
        <dbReference type="Proteomes" id="UP001060261"/>
    </source>
</evidence>
<gene>
    <name evidence="2" type="ORF">N0D28_01670</name>
</gene>
<reference evidence="2" key="1">
    <citation type="submission" date="2022-09" db="EMBL/GenBank/DDBJ databases">
        <title>genome sequence of Deinococcus rubellus.</title>
        <authorList>
            <person name="Srinivasan S."/>
        </authorList>
    </citation>
    <scope>NUCLEOTIDE SEQUENCE</scope>
    <source>
        <strain evidence="2">Ant6</strain>
    </source>
</reference>
<dbReference type="PANTHER" id="PTHR23088">
    <property type="entry name" value="NITRILASE-RELATED"/>
    <property type="match status" value="1"/>
</dbReference>
<proteinExistence type="predicted"/>
<dbReference type="GO" id="GO:0016787">
    <property type="term" value="F:hydrolase activity"/>
    <property type="evidence" value="ECO:0007669"/>
    <property type="project" value="UniProtKB-KW"/>
</dbReference>
<evidence type="ECO:0000259" key="1">
    <source>
        <dbReference type="PROSITE" id="PS50263"/>
    </source>
</evidence>
<evidence type="ECO:0000313" key="2">
    <source>
        <dbReference type="EMBL" id="UWX64407.1"/>
    </source>
</evidence>
<sequence>MTVLRVAAAAYLCRQPTDWDDYEAALSNFVAAGVASGAQVLVLPEYASLELVGLLPAALWDDVQAQRGALQVFLPAFLELHARLAQQHGVYLLAASLIVEAAAGRYVNRAHFFGPGGERHFQDKLVMTRFEAEEWLIESGEGLKVFETAYGTLGINICYDAEFPDFARAQAAAGCDVLLVPSFTGSLHGYQRVRVGSMARALENQIYTVHAPCLADAPWSYAIETAVGAPAVYAPPDTGFPASGVVAEGEFGAPGWLCHDLDLALVREVRRSGQVLNARDHLWAARQAAGAVSRLSFDSTPDKRSNRPAGL</sequence>
<keyword evidence="3" id="KW-1185">Reference proteome</keyword>
<dbReference type="InterPro" id="IPR003010">
    <property type="entry name" value="C-N_Hydrolase"/>
</dbReference>
<keyword evidence="2" id="KW-0378">Hydrolase</keyword>
<dbReference type="InterPro" id="IPR036526">
    <property type="entry name" value="C-N_Hydrolase_sf"/>
</dbReference>
<dbReference type="RefSeq" id="WP_260560681.1">
    <property type="nucleotide sequence ID" value="NZ_BAABEC010000075.1"/>
</dbReference>
<feature type="domain" description="CN hydrolase" evidence="1">
    <location>
        <begin position="4"/>
        <end position="263"/>
    </location>
</feature>
<dbReference type="SUPFAM" id="SSF56317">
    <property type="entry name" value="Carbon-nitrogen hydrolase"/>
    <property type="match status" value="1"/>
</dbReference>
<accession>A0ABY5YJZ4</accession>